<keyword evidence="2" id="KW-1185">Reference proteome</keyword>
<sequence>MCVPESVIAALNGTWMIERERSSWSNGLFPRDSMSLTVSLCLRDGRLFYHSVNRTDPAAAPSHFRFDIPLDDRPYPFAGSRRFDHLRGRLLPDGALEILKLRDGAILIAEIWRPDRDGLLFRWGVSCAVPQAPKVYSEYFSMLDEKGATQHACSL</sequence>
<organism evidence="1 2">
    <name type="scientific">Gluconacetobacter liquefaciens</name>
    <name type="common">Acetobacter liquefaciens</name>
    <dbReference type="NCBI Taxonomy" id="89584"/>
    <lineage>
        <taxon>Bacteria</taxon>
        <taxon>Pseudomonadati</taxon>
        <taxon>Pseudomonadota</taxon>
        <taxon>Alphaproteobacteria</taxon>
        <taxon>Acetobacterales</taxon>
        <taxon>Acetobacteraceae</taxon>
        <taxon>Gluconacetobacter</taxon>
    </lineage>
</organism>
<comment type="caution">
    <text evidence="1">The sequence shown here is derived from an EMBL/GenBank/DDBJ whole genome shotgun (WGS) entry which is preliminary data.</text>
</comment>
<protein>
    <submittedName>
        <fullName evidence="1">Uncharacterized protein</fullName>
    </submittedName>
</protein>
<name>A0A370G887_GLULI</name>
<dbReference type="AlphaFoldDB" id="A0A370G887"/>
<accession>A0A370G887</accession>
<dbReference type="Proteomes" id="UP000254958">
    <property type="component" value="Unassembled WGS sequence"/>
</dbReference>
<proteinExistence type="predicted"/>
<evidence type="ECO:0000313" key="2">
    <source>
        <dbReference type="Proteomes" id="UP000254958"/>
    </source>
</evidence>
<dbReference type="EMBL" id="QQAW01000004">
    <property type="protein sequence ID" value="RDI38233.1"/>
    <property type="molecule type" value="Genomic_DNA"/>
</dbReference>
<evidence type="ECO:0000313" key="1">
    <source>
        <dbReference type="EMBL" id="RDI38233.1"/>
    </source>
</evidence>
<gene>
    <name evidence="1" type="ORF">C7453_104177</name>
</gene>
<reference evidence="1 2" key="1">
    <citation type="submission" date="2018-07" db="EMBL/GenBank/DDBJ databases">
        <title>Genomic Encyclopedia of Type Strains, Phase IV (KMG-IV): sequencing the most valuable type-strain genomes for metagenomic binning, comparative biology and taxonomic classification.</title>
        <authorList>
            <person name="Goeker M."/>
        </authorList>
    </citation>
    <scope>NUCLEOTIDE SEQUENCE [LARGE SCALE GENOMIC DNA]</scope>
    <source>
        <strain evidence="1 2">DSM 5603</strain>
    </source>
</reference>